<feature type="region of interest" description="Disordered" evidence="1">
    <location>
        <begin position="353"/>
        <end position="378"/>
    </location>
</feature>
<feature type="transmembrane region" description="Helical" evidence="2">
    <location>
        <begin position="103"/>
        <end position="122"/>
    </location>
</feature>
<feature type="compositionally biased region" description="Polar residues" evidence="1">
    <location>
        <begin position="1"/>
        <end position="22"/>
    </location>
</feature>
<keyword evidence="2" id="KW-0812">Transmembrane</keyword>
<sequence>MSASKYGSTDGQASTSSANQLSVPEPYQPRKNSRYEESKKIARKYKDYEEFLSTQNLLESGESSSVIDEAIPTDLREVVCRSICEEGPELPSPILSFVSAHKLYFAIGAVILLIIISIVLYYTGNGDIVVILWNLRSHKKLDDNVYEAVKQTLPEDINANNVEEDSDEAPEEESLLTGKENVIAKLEAERAALRDIERQKKEKRKQIEERNRQQAEQRRKRAEKPEETPKFLPQDLLQNYDAEEELEKPKKTVFNDEEPATTRKEILAVKLKEARGMSKKVMRKGPVRVQVLNKNRGLLSVPTNNIKSKKDKWLNRKVLKRKISLWDVPLASNREDRAKQVGSLWTKIAKTTNTEVKSTDSSESDIMEDAKAIPSVRA</sequence>
<reference evidence="3" key="1">
    <citation type="journal article" date="2021" name="Open Biol.">
        <title>Shared evolutionary footprints suggest mitochondrial oxidative damage underlies multiple complex I losses in fungi.</title>
        <authorList>
            <person name="Schikora-Tamarit M.A."/>
            <person name="Marcet-Houben M."/>
            <person name="Nosek J."/>
            <person name="Gabaldon T."/>
        </authorList>
    </citation>
    <scope>NUCLEOTIDE SEQUENCE</scope>
    <source>
        <strain evidence="3">NCAIM Y.01608</strain>
    </source>
</reference>
<comment type="caution">
    <text evidence="3">The sequence shown here is derived from an EMBL/GenBank/DDBJ whole genome shotgun (WGS) entry which is preliminary data.</text>
</comment>
<name>A0A9P8PCH6_9ASCO</name>
<feature type="region of interest" description="Disordered" evidence="1">
    <location>
        <begin position="197"/>
        <end position="237"/>
    </location>
</feature>
<evidence type="ECO:0000256" key="2">
    <source>
        <dbReference type="SAM" id="Phobius"/>
    </source>
</evidence>
<evidence type="ECO:0000256" key="1">
    <source>
        <dbReference type="SAM" id="MobiDB-lite"/>
    </source>
</evidence>
<dbReference type="Proteomes" id="UP000788993">
    <property type="component" value="Unassembled WGS sequence"/>
</dbReference>
<keyword evidence="4" id="KW-1185">Reference proteome</keyword>
<evidence type="ECO:0000313" key="4">
    <source>
        <dbReference type="Proteomes" id="UP000788993"/>
    </source>
</evidence>
<dbReference type="GO" id="GO:0030515">
    <property type="term" value="F:snoRNA binding"/>
    <property type="evidence" value="ECO:0007669"/>
    <property type="project" value="InterPro"/>
</dbReference>
<dbReference type="Pfam" id="PF08297">
    <property type="entry name" value="U3_snoRNA_assoc"/>
    <property type="match status" value="1"/>
</dbReference>
<feature type="region of interest" description="Disordered" evidence="1">
    <location>
        <begin position="1"/>
        <end position="37"/>
    </location>
</feature>
<protein>
    <submittedName>
        <fullName evidence="3">Uncharacterized protein</fullName>
    </submittedName>
</protein>
<dbReference type="EMBL" id="JAEUBD010000983">
    <property type="protein sequence ID" value="KAH3669718.1"/>
    <property type="molecule type" value="Genomic_DNA"/>
</dbReference>
<evidence type="ECO:0000313" key="3">
    <source>
        <dbReference type="EMBL" id="KAH3669718.1"/>
    </source>
</evidence>
<dbReference type="InterPro" id="IPR013268">
    <property type="entry name" value="UTP16"/>
</dbReference>
<reference evidence="3" key="2">
    <citation type="submission" date="2021-01" db="EMBL/GenBank/DDBJ databases">
        <authorList>
            <person name="Schikora-Tamarit M.A."/>
        </authorList>
    </citation>
    <scope>NUCLEOTIDE SEQUENCE</scope>
    <source>
        <strain evidence="3">NCAIM Y.01608</strain>
    </source>
</reference>
<proteinExistence type="predicted"/>
<feature type="compositionally biased region" description="Basic and acidic residues" evidence="1">
    <location>
        <begin position="197"/>
        <end position="229"/>
    </location>
</feature>
<organism evidence="3 4">
    <name type="scientific">Ogataea polymorpha</name>
    <dbReference type="NCBI Taxonomy" id="460523"/>
    <lineage>
        <taxon>Eukaryota</taxon>
        <taxon>Fungi</taxon>
        <taxon>Dikarya</taxon>
        <taxon>Ascomycota</taxon>
        <taxon>Saccharomycotina</taxon>
        <taxon>Pichiomycetes</taxon>
        <taxon>Pichiales</taxon>
        <taxon>Pichiaceae</taxon>
        <taxon>Ogataea</taxon>
    </lineage>
</organism>
<dbReference type="AlphaFoldDB" id="A0A9P8PCH6"/>
<keyword evidence="2" id="KW-1133">Transmembrane helix</keyword>
<dbReference type="GO" id="GO:0006364">
    <property type="term" value="P:rRNA processing"/>
    <property type="evidence" value="ECO:0007669"/>
    <property type="project" value="InterPro"/>
</dbReference>
<accession>A0A9P8PCH6</accession>
<keyword evidence="2" id="KW-0472">Membrane</keyword>
<gene>
    <name evidence="3" type="ORF">OGATHE_002530</name>
</gene>